<feature type="region of interest" description="Disordered" evidence="7">
    <location>
        <begin position="357"/>
        <end position="428"/>
    </location>
</feature>
<dbReference type="Proteomes" id="UP000504634">
    <property type="component" value="Unplaced"/>
</dbReference>
<evidence type="ECO:0000256" key="6">
    <source>
        <dbReference type="SAM" id="Coils"/>
    </source>
</evidence>
<comment type="subcellular location">
    <subcellularLocation>
        <location evidence="1">Nucleus</location>
    </subcellularLocation>
</comment>
<protein>
    <submittedName>
        <fullName evidence="9">Pre-mRNA-splicing regulator female-lethal(2)D isoform X1</fullName>
    </submittedName>
</protein>
<evidence type="ECO:0000256" key="3">
    <source>
        <dbReference type="ARBA" id="ARBA00022664"/>
    </source>
</evidence>
<feature type="compositionally biased region" description="Low complexity" evidence="7">
    <location>
        <begin position="43"/>
        <end position="52"/>
    </location>
</feature>
<feature type="compositionally biased region" description="Polar residues" evidence="7">
    <location>
        <begin position="357"/>
        <end position="403"/>
    </location>
</feature>
<feature type="region of interest" description="Disordered" evidence="7">
    <location>
        <begin position="43"/>
        <end position="140"/>
    </location>
</feature>
<evidence type="ECO:0000313" key="9">
    <source>
        <dbReference type="RefSeq" id="XP_030384404.1"/>
    </source>
</evidence>
<dbReference type="CTD" id="36527"/>
<reference evidence="9" key="1">
    <citation type="submission" date="2025-08" db="UniProtKB">
        <authorList>
            <consortium name="RefSeq"/>
        </authorList>
    </citation>
    <scope>IDENTIFICATION</scope>
    <source>
        <strain evidence="9">11010-0011.00</strain>
        <tissue evidence="9">Whole body</tissue>
    </source>
</reference>
<dbReference type="GO" id="GO:0005634">
    <property type="term" value="C:nucleus"/>
    <property type="evidence" value="ECO:0007669"/>
    <property type="project" value="UniProtKB-SubCell"/>
</dbReference>
<feature type="coiled-coil region" evidence="6">
    <location>
        <begin position="150"/>
        <end position="260"/>
    </location>
</feature>
<dbReference type="PANTHER" id="PTHR15217">
    <property type="entry name" value="WILMS' TUMOR 1-ASSOCIATING PROTEIN"/>
    <property type="match status" value="1"/>
</dbReference>
<keyword evidence="4" id="KW-0508">mRNA splicing</keyword>
<keyword evidence="5" id="KW-0539">Nucleus</keyword>
<gene>
    <name evidence="9" type="primary">LOC115631713</name>
</gene>
<dbReference type="AlphaFoldDB" id="A0A6J2U7U9"/>
<sequence>MSVAAMTMDDQRPLMNSYDKMSTKYEQTLHIIGAGGGVVSGSSVPGSGLGAPPSGPASPTPSGSEELPPPSTHGHPYGSSAATASTSSASAHHHHHHHHHHHSGHHHHPQQQQPQQQQPPQQQQHQQQQQQDQEQQQQQLQQHAAVAEAVAAAEQRQRLLEDEIENLKLEQARLGHQCADAQRREKILMRRLANKEQEFQDYVSQIAEYKAQQAPTALALRTALLDPAVNLLFERLKKELKATKAKLEETQNELSAWKFTPDSNTGKRLMAKCRLLYQENEELGKMTSNGRLAKLETELAMQKSFSEEVKKSQSELDDFLQELDEDVEGMQSTILFLQQELKTTRDRIQTLEKENTQLKQLGSNSNSSKELPDNVTSAPLAATNGTSNTQKVTSMTTPMTQKLETIDEHTTLETPTTNTDYYNGSGNVNNTNEQMCISTTPAELIVPDDGSNSNGSKNGNTIARLARKRNYEEDVPAAPIIHSNIEEPIAAPPTVREVSAPRTLPPKKSKLRGIATRRNSQLEECIVESSSIITTTTATTTTAPLLGVVLEETPIPTANSTEAITVGAGAIAAELPDPLATATATPARILTRRRSVRMQQNGSSVDY</sequence>
<evidence type="ECO:0000256" key="1">
    <source>
        <dbReference type="ARBA" id="ARBA00004123"/>
    </source>
</evidence>
<proteinExistence type="inferred from homology"/>
<dbReference type="OrthoDB" id="3366661at2759"/>
<organism evidence="8 9">
    <name type="scientific">Drosophila lebanonensis</name>
    <name type="common">Fruit fly</name>
    <name type="synonym">Scaptodrosophila lebanonensis</name>
    <dbReference type="NCBI Taxonomy" id="7225"/>
    <lineage>
        <taxon>Eukaryota</taxon>
        <taxon>Metazoa</taxon>
        <taxon>Ecdysozoa</taxon>
        <taxon>Arthropoda</taxon>
        <taxon>Hexapoda</taxon>
        <taxon>Insecta</taxon>
        <taxon>Pterygota</taxon>
        <taxon>Neoptera</taxon>
        <taxon>Endopterygota</taxon>
        <taxon>Diptera</taxon>
        <taxon>Brachycera</taxon>
        <taxon>Muscomorpha</taxon>
        <taxon>Ephydroidea</taxon>
        <taxon>Drosophilidae</taxon>
        <taxon>Scaptodrosophila</taxon>
    </lineage>
</organism>
<dbReference type="GO" id="GO:0008380">
    <property type="term" value="P:RNA splicing"/>
    <property type="evidence" value="ECO:0007669"/>
    <property type="project" value="UniProtKB-KW"/>
</dbReference>
<dbReference type="InterPro" id="IPR033757">
    <property type="entry name" value="WTAP"/>
</dbReference>
<dbReference type="PANTHER" id="PTHR15217:SF0">
    <property type="entry name" value="PRE-MRNA-SPLICING REGULATOR WTAP"/>
    <property type="match status" value="1"/>
</dbReference>
<evidence type="ECO:0000256" key="5">
    <source>
        <dbReference type="ARBA" id="ARBA00023242"/>
    </source>
</evidence>
<feature type="compositionally biased region" description="Low complexity" evidence="7">
    <location>
        <begin position="79"/>
        <end position="90"/>
    </location>
</feature>
<keyword evidence="6" id="KW-0175">Coiled coil</keyword>
<dbReference type="GO" id="GO:0006397">
    <property type="term" value="P:mRNA processing"/>
    <property type="evidence" value="ECO:0007669"/>
    <property type="project" value="UniProtKB-KW"/>
</dbReference>
<keyword evidence="3" id="KW-0507">mRNA processing</keyword>
<dbReference type="GO" id="GO:0000381">
    <property type="term" value="P:regulation of alternative mRNA splicing, via spliceosome"/>
    <property type="evidence" value="ECO:0007669"/>
    <property type="project" value="InterPro"/>
</dbReference>
<feature type="compositionally biased region" description="Low complexity" evidence="7">
    <location>
        <begin position="110"/>
        <end position="140"/>
    </location>
</feature>
<dbReference type="GO" id="GO:0016556">
    <property type="term" value="P:mRNA modification"/>
    <property type="evidence" value="ECO:0007669"/>
    <property type="project" value="InterPro"/>
</dbReference>
<feature type="compositionally biased region" description="Basic residues" evidence="7">
    <location>
        <begin position="91"/>
        <end position="109"/>
    </location>
</feature>
<accession>A0A6J2U7U9</accession>
<dbReference type="Pfam" id="PF17098">
    <property type="entry name" value="Wtap"/>
    <property type="match status" value="1"/>
</dbReference>
<evidence type="ECO:0000313" key="8">
    <source>
        <dbReference type="Proteomes" id="UP000504634"/>
    </source>
</evidence>
<dbReference type="RefSeq" id="XP_030384404.1">
    <property type="nucleotide sequence ID" value="XM_030528544.1"/>
</dbReference>
<evidence type="ECO:0000256" key="4">
    <source>
        <dbReference type="ARBA" id="ARBA00023187"/>
    </source>
</evidence>
<comment type="similarity">
    <text evidence="2">Belongs to the fl(2)d family.</text>
</comment>
<name>A0A6J2U7U9_DROLE</name>
<dbReference type="GeneID" id="115631713"/>
<evidence type="ECO:0000256" key="2">
    <source>
        <dbReference type="ARBA" id="ARBA00010313"/>
    </source>
</evidence>
<evidence type="ECO:0000256" key="7">
    <source>
        <dbReference type="SAM" id="MobiDB-lite"/>
    </source>
</evidence>
<keyword evidence="8" id="KW-1185">Reference proteome</keyword>